<dbReference type="Gene3D" id="3.40.50.720">
    <property type="entry name" value="NAD(P)-binding Rossmann-like Domain"/>
    <property type="match status" value="2"/>
</dbReference>
<dbReference type="InterPro" id="IPR036291">
    <property type="entry name" value="NAD(P)-bd_dom_sf"/>
</dbReference>
<dbReference type="FunFam" id="3.40.50.720:FF:000203">
    <property type="entry name" value="D-3-phosphoglycerate dehydrogenase (SerA)"/>
    <property type="match status" value="1"/>
</dbReference>
<gene>
    <name evidence="7" type="ORF">G8770_21610</name>
</gene>
<dbReference type="RefSeq" id="WP_167191887.1">
    <property type="nucleotide sequence ID" value="NZ_JAAONZ010000025.1"/>
</dbReference>
<dbReference type="SUPFAM" id="SSF52283">
    <property type="entry name" value="Formate/glycerate dehydrogenase catalytic domain-like"/>
    <property type="match status" value="1"/>
</dbReference>
<feature type="domain" description="D-isomer specific 2-hydroxyacid dehydrogenase NAD-binding" evidence="6">
    <location>
        <begin position="108"/>
        <end position="286"/>
    </location>
</feature>
<evidence type="ECO:0000256" key="3">
    <source>
        <dbReference type="ARBA" id="ARBA00023027"/>
    </source>
</evidence>
<organism evidence="7 8">
    <name type="scientific">Pseudomaricurvus hydrocarbonicus</name>
    <dbReference type="NCBI Taxonomy" id="1470433"/>
    <lineage>
        <taxon>Bacteria</taxon>
        <taxon>Pseudomonadati</taxon>
        <taxon>Pseudomonadota</taxon>
        <taxon>Gammaproteobacteria</taxon>
        <taxon>Cellvibrionales</taxon>
        <taxon>Cellvibrionaceae</taxon>
        <taxon>Pseudomaricurvus</taxon>
    </lineage>
</organism>
<keyword evidence="8" id="KW-1185">Reference proteome</keyword>
<evidence type="ECO:0000259" key="6">
    <source>
        <dbReference type="Pfam" id="PF02826"/>
    </source>
</evidence>
<dbReference type="InterPro" id="IPR006139">
    <property type="entry name" value="D-isomer_2_OHA_DH_cat_dom"/>
</dbReference>
<dbReference type="CDD" id="cd12162">
    <property type="entry name" value="2-Hacid_dh_4"/>
    <property type="match status" value="1"/>
</dbReference>
<reference evidence="7" key="1">
    <citation type="submission" date="2020-03" db="EMBL/GenBank/DDBJ databases">
        <authorList>
            <person name="Guo F."/>
        </authorList>
    </citation>
    <scope>NUCLEOTIDE SEQUENCE</scope>
    <source>
        <strain evidence="7">JCM 30134</strain>
    </source>
</reference>
<dbReference type="InterPro" id="IPR029753">
    <property type="entry name" value="D-isomer_DH_CS"/>
</dbReference>
<dbReference type="SUPFAM" id="SSF51735">
    <property type="entry name" value="NAD(P)-binding Rossmann-fold domains"/>
    <property type="match status" value="1"/>
</dbReference>
<dbReference type="GO" id="GO:0051287">
    <property type="term" value="F:NAD binding"/>
    <property type="evidence" value="ECO:0007669"/>
    <property type="project" value="InterPro"/>
</dbReference>
<proteinExistence type="inferred from homology"/>
<evidence type="ECO:0000256" key="1">
    <source>
        <dbReference type="ARBA" id="ARBA00005854"/>
    </source>
</evidence>
<dbReference type="PANTHER" id="PTHR43761">
    <property type="entry name" value="D-ISOMER SPECIFIC 2-HYDROXYACID DEHYDROGENASE FAMILY PROTEIN (AFU_ORTHOLOGUE AFUA_1G13630)"/>
    <property type="match status" value="1"/>
</dbReference>
<keyword evidence="3" id="KW-0520">NAD</keyword>
<dbReference type="Pfam" id="PF00389">
    <property type="entry name" value="2-Hacid_dh"/>
    <property type="match status" value="1"/>
</dbReference>
<dbReference type="InterPro" id="IPR050418">
    <property type="entry name" value="D-iso_2-hydroxyacid_DH_PdxB"/>
</dbReference>
<dbReference type="InterPro" id="IPR006140">
    <property type="entry name" value="D-isomer_DH_NAD-bd"/>
</dbReference>
<comment type="similarity">
    <text evidence="1 4">Belongs to the D-isomer specific 2-hydroxyacid dehydrogenase family.</text>
</comment>
<evidence type="ECO:0000313" key="7">
    <source>
        <dbReference type="EMBL" id="NHO68155.1"/>
    </source>
</evidence>
<dbReference type="EMBL" id="JAAONZ010000025">
    <property type="protein sequence ID" value="NHO68155.1"/>
    <property type="molecule type" value="Genomic_DNA"/>
</dbReference>
<evidence type="ECO:0000313" key="8">
    <source>
        <dbReference type="Proteomes" id="UP000787472"/>
    </source>
</evidence>
<dbReference type="PROSITE" id="PS00671">
    <property type="entry name" value="D_2_HYDROXYACID_DH_3"/>
    <property type="match status" value="1"/>
</dbReference>
<evidence type="ECO:0000256" key="4">
    <source>
        <dbReference type="RuleBase" id="RU003719"/>
    </source>
</evidence>
<sequence length="316" mass="34131">MKIVVVDGHTLNPGDLSWEGIGALGDCTVYARSTAEEVIERCAGAEVVLTNKVVFSDEVMAALPALRYLGVTATGYNVVDAQAAARRGIVVTNTPSYGTASVAQFVFAQLLQWAQPVTYYDQTVKARRWSQSEDFCYYDHNMLELAGKTLGVIGYGEIGRQVASIALAFGMTVLVHTRTPPETVQENVRCVTLDELASNSDVISLHCPLTETNTRFIDKAFLARMKPDAYLINTGRGPLIDEAALFDALTTGTIAGAALDVLTVEPPSKDNPLFSLANCTITPHIAWATQDARQRLMDIAVGNLQKFLAGEPVNCV</sequence>
<dbReference type="PANTHER" id="PTHR43761:SF1">
    <property type="entry name" value="D-ISOMER SPECIFIC 2-HYDROXYACID DEHYDROGENASE CATALYTIC DOMAIN-CONTAINING PROTEIN-RELATED"/>
    <property type="match status" value="1"/>
</dbReference>
<dbReference type="Pfam" id="PF02826">
    <property type="entry name" value="2-Hacid_dh_C"/>
    <property type="match status" value="1"/>
</dbReference>
<dbReference type="GO" id="GO:0016616">
    <property type="term" value="F:oxidoreductase activity, acting on the CH-OH group of donors, NAD or NADP as acceptor"/>
    <property type="evidence" value="ECO:0007669"/>
    <property type="project" value="InterPro"/>
</dbReference>
<protein>
    <submittedName>
        <fullName evidence="7">D-2-hydroxyacid dehydrogenase</fullName>
    </submittedName>
</protein>
<evidence type="ECO:0000259" key="5">
    <source>
        <dbReference type="Pfam" id="PF00389"/>
    </source>
</evidence>
<dbReference type="AlphaFoldDB" id="A0A9E5MPU0"/>
<keyword evidence="2 4" id="KW-0560">Oxidoreductase</keyword>
<evidence type="ECO:0000256" key="2">
    <source>
        <dbReference type="ARBA" id="ARBA00023002"/>
    </source>
</evidence>
<name>A0A9E5MPU0_9GAMM</name>
<comment type="caution">
    <text evidence="7">The sequence shown here is derived from an EMBL/GenBank/DDBJ whole genome shotgun (WGS) entry which is preliminary data.</text>
</comment>
<accession>A0A9E5MPU0</accession>
<feature type="domain" description="D-isomer specific 2-hydroxyacid dehydrogenase catalytic" evidence="5">
    <location>
        <begin position="26"/>
        <end position="313"/>
    </location>
</feature>
<dbReference type="Proteomes" id="UP000787472">
    <property type="component" value="Unassembled WGS sequence"/>
</dbReference>